<feature type="transmembrane region" description="Helical" evidence="2">
    <location>
        <begin position="135"/>
        <end position="157"/>
    </location>
</feature>
<feature type="transmembrane region" description="Helical" evidence="2">
    <location>
        <begin position="184"/>
        <end position="205"/>
    </location>
</feature>
<keyword evidence="2" id="KW-0812">Transmembrane</keyword>
<dbReference type="Proteomes" id="UP000198233">
    <property type="component" value="Chromosome"/>
</dbReference>
<evidence type="ECO:0000313" key="3">
    <source>
        <dbReference type="EMBL" id="ASJ97506.1"/>
    </source>
</evidence>
<dbReference type="PANTHER" id="PTHR34219:SF8">
    <property type="entry name" value="PEPSY DOMAIN-CONTAINING PROTEIN"/>
    <property type="match status" value="1"/>
</dbReference>
<feature type="compositionally biased region" description="Basic and acidic residues" evidence="1">
    <location>
        <begin position="359"/>
        <end position="376"/>
    </location>
</feature>
<dbReference type="InterPro" id="IPR005625">
    <property type="entry name" value="PepSY-ass_TM"/>
</dbReference>
<organism evidence="3 4">
    <name type="scientific">Shewanella marisflavi</name>
    <dbReference type="NCBI Taxonomy" id="260364"/>
    <lineage>
        <taxon>Bacteria</taxon>
        <taxon>Pseudomonadati</taxon>
        <taxon>Pseudomonadota</taxon>
        <taxon>Gammaproteobacteria</taxon>
        <taxon>Alteromonadales</taxon>
        <taxon>Shewanellaceae</taxon>
        <taxon>Shewanella</taxon>
    </lineage>
</organism>
<sequence length="376" mass="42633">MRRLLWKWHGWLGLVAALPLFIIALTGSVLVFKNELEHLLMPEKVLAANETRLSFTQLLRTADEALPQHEILGWQFAAHPGEADKLYVAKQGTYDWQILFVDPSRGELLSQPVGLSHYLLDWLLELHYTLLADHLGLTLTAIVSILLILMSLSGFILHRQFWRTFFTLRWGKSLRLFLSDSHKMLGIVGAPLFLILGFTGAWWNIAHLIEEWHEPDPKTLTITQSYYNKQLDVDGLLTQASQVIPGFETHYVRFPDKSYAGIHLFGAASDRGAFRSDYGSIVSFDDKTGQLTASVDATQAGVLYQFVDSFRPLHYGHFGGLISKIIWCLVGFFPSLMALSGYLMWRARRKPQKRRHGKQAKDTPGKRGTKESLAKA</sequence>
<evidence type="ECO:0000256" key="2">
    <source>
        <dbReference type="SAM" id="Phobius"/>
    </source>
</evidence>
<dbReference type="Pfam" id="PF03929">
    <property type="entry name" value="PepSY_TM"/>
    <property type="match status" value="1"/>
</dbReference>
<dbReference type="RefSeq" id="WP_088905133.1">
    <property type="nucleotide sequence ID" value="NZ_CP022272.1"/>
</dbReference>
<dbReference type="EMBL" id="CP022272">
    <property type="protein sequence ID" value="ASJ97506.1"/>
    <property type="molecule type" value="Genomic_DNA"/>
</dbReference>
<feature type="transmembrane region" description="Helical" evidence="2">
    <location>
        <begin position="321"/>
        <end position="345"/>
    </location>
</feature>
<protein>
    <recommendedName>
        <fullName evidence="5">PepSY domain-containing protein</fullName>
    </recommendedName>
</protein>
<keyword evidence="2" id="KW-0472">Membrane</keyword>
<feature type="transmembrane region" description="Helical" evidence="2">
    <location>
        <begin position="12"/>
        <end position="32"/>
    </location>
</feature>
<dbReference type="AlphaFoldDB" id="A0AAC9XP00"/>
<keyword evidence="2" id="KW-1133">Transmembrane helix</keyword>
<evidence type="ECO:0000313" key="4">
    <source>
        <dbReference type="Proteomes" id="UP000198233"/>
    </source>
</evidence>
<dbReference type="PANTHER" id="PTHR34219">
    <property type="entry name" value="IRON-REGULATED INNER MEMBRANE PROTEIN-RELATED"/>
    <property type="match status" value="1"/>
</dbReference>
<feature type="region of interest" description="Disordered" evidence="1">
    <location>
        <begin position="350"/>
        <end position="376"/>
    </location>
</feature>
<accession>A0AAC9XP00</accession>
<name>A0AAC9XP00_9GAMM</name>
<evidence type="ECO:0008006" key="5">
    <source>
        <dbReference type="Google" id="ProtNLM"/>
    </source>
</evidence>
<evidence type="ECO:0000256" key="1">
    <source>
        <dbReference type="SAM" id="MobiDB-lite"/>
    </source>
</evidence>
<reference evidence="3 4" key="1">
    <citation type="submission" date="2017-06" db="EMBL/GenBank/DDBJ databases">
        <title>Complete genome sequence of Shewanella marisflavi EP1 associated with anaerobic 2,4-dinitrotoluene reduction and salt tolerance.</title>
        <authorList>
            <person name="Huang J."/>
        </authorList>
    </citation>
    <scope>NUCLEOTIDE SEQUENCE [LARGE SCALE GENOMIC DNA]</scope>
    <source>
        <strain evidence="3 4">EP1</strain>
    </source>
</reference>
<dbReference type="KEGG" id="smav:CFF01_13485"/>
<proteinExistence type="predicted"/>
<gene>
    <name evidence="3" type="ORF">CFF01_13485</name>
</gene>